<dbReference type="InterPro" id="IPR029070">
    <property type="entry name" value="Chitinase_insertion_sf"/>
</dbReference>
<proteinExistence type="inferred from homology"/>
<dbReference type="GO" id="GO:0005975">
    <property type="term" value="P:carbohydrate metabolic process"/>
    <property type="evidence" value="ECO:0007669"/>
    <property type="project" value="InterPro"/>
</dbReference>
<dbReference type="Pfam" id="PF00704">
    <property type="entry name" value="Glyco_hydro_18"/>
    <property type="match status" value="1"/>
</dbReference>
<dbReference type="CDD" id="cd02872">
    <property type="entry name" value="GH18_chitolectin_chitotriosidase"/>
    <property type="match status" value="1"/>
</dbReference>
<dbReference type="GO" id="GO:0008061">
    <property type="term" value="F:chitin binding"/>
    <property type="evidence" value="ECO:0007669"/>
    <property type="project" value="InterPro"/>
</dbReference>
<gene>
    <name evidence="8" type="ORF">Y1Q_0023686</name>
</gene>
<dbReference type="PROSITE" id="PS51910">
    <property type="entry name" value="GH18_2"/>
    <property type="match status" value="1"/>
</dbReference>
<dbReference type="PANTHER" id="PTHR11177">
    <property type="entry name" value="CHITINASE"/>
    <property type="match status" value="1"/>
</dbReference>
<evidence type="ECO:0000256" key="3">
    <source>
        <dbReference type="ARBA" id="ARBA00023157"/>
    </source>
</evidence>
<dbReference type="GO" id="GO:0005576">
    <property type="term" value="C:extracellular region"/>
    <property type="evidence" value="ECO:0007669"/>
    <property type="project" value="TreeGrafter"/>
</dbReference>
<dbReference type="STRING" id="8496.A0A151NBQ9"/>
<dbReference type="Gene3D" id="3.20.20.80">
    <property type="entry name" value="Glycosidases"/>
    <property type="match status" value="1"/>
</dbReference>
<dbReference type="InterPro" id="IPR011583">
    <property type="entry name" value="Chitinase_II/V-like_cat"/>
</dbReference>
<keyword evidence="2" id="KW-0378">Hydrolase</keyword>
<evidence type="ECO:0000256" key="2">
    <source>
        <dbReference type="ARBA" id="ARBA00022801"/>
    </source>
</evidence>
<accession>A0A151NBQ9</accession>
<protein>
    <submittedName>
        <fullName evidence="8">Acidic mammalian chitinase-like</fullName>
    </submittedName>
</protein>
<organism evidence="8 9">
    <name type="scientific">Alligator mississippiensis</name>
    <name type="common">American alligator</name>
    <dbReference type="NCBI Taxonomy" id="8496"/>
    <lineage>
        <taxon>Eukaryota</taxon>
        <taxon>Metazoa</taxon>
        <taxon>Chordata</taxon>
        <taxon>Craniata</taxon>
        <taxon>Vertebrata</taxon>
        <taxon>Euteleostomi</taxon>
        <taxon>Archelosauria</taxon>
        <taxon>Archosauria</taxon>
        <taxon>Crocodylia</taxon>
        <taxon>Alligatoridae</taxon>
        <taxon>Alligatorinae</taxon>
        <taxon>Alligator</taxon>
    </lineage>
</organism>
<evidence type="ECO:0000313" key="9">
    <source>
        <dbReference type="Proteomes" id="UP000050525"/>
    </source>
</evidence>
<dbReference type="Proteomes" id="UP000050525">
    <property type="component" value="Unassembled WGS sequence"/>
</dbReference>
<dbReference type="InterPro" id="IPR050314">
    <property type="entry name" value="Glycosyl_Hydrlase_18"/>
</dbReference>
<dbReference type="GO" id="GO:0004568">
    <property type="term" value="F:chitinase activity"/>
    <property type="evidence" value="ECO:0007669"/>
    <property type="project" value="UniProtKB-ARBA"/>
</dbReference>
<feature type="signal peptide" evidence="6">
    <location>
        <begin position="1"/>
        <end position="19"/>
    </location>
</feature>
<comment type="similarity">
    <text evidence="5">Belongs to the glycosyl hydrolase 18 family.</text>
</comment>
<keyword evidence="4" id="KW-0326">Glycosidase</keyword>
<evidence type="ECO:0000313" key="8">
    <source>
        <dbReference type="EMBL" id="KYO34243.1"/>
    </source>
</evidence>
<evidence type="ECO:0000256" key="1">
    <source>
        <dbReference type="ARBA" id="ARBA00022729"/>
    </source>
</evidence>
<dbReference type="FunFam" id="3.10.50.10:FF:000001">
    <property type="entry name" value="Chitinase 3-like 1"/>
    <property type="match status" value="1"/>
</dbReference>
<reference evidence="8 9" key="1">
    <citation type="journal article" date="2012" name="Genome Biol.">
        <title>Sequencing three crocodilian genomes to illuminate the evolution of archosaurs and amniotes.</title>
        <authorList>
            <person name="St John J.A."/>
            <person name="Braun E.L."/>
            <person name="Isberg S.R."/>
            <person name="Miles L.G."/>
            <person name="Chong A.Y."/>
            <person name="Gongora J."/>
            <person name="Dalzell P."/>
            <person name="Moran C."/>
            <person name="Bed'hom B."/>
            <person name="Abzhanov A."/>
            <person name="Burgess S.C."/>
            <person name="Cooksey A.M."/>
            <person name="Castoe T.A."/>
            <person name="Crawford N.G."/>
            <person name="Densmore L.D."/>
            <person name="Drew J.C."/>
            <person name="Edwards S.V."/>
            <person name="Faircloth B.C."/>
            <person name="Fujita M.K."/>
            <person name="Greenwold M.J."/>
            <person name="Hoffmann F.G."/>
            <person name="Howard J.M."/>
            <person name="Iguchi T."/>
            <person name="Janes D.E."/>
            <person name="Khan S.Y."/>
            <person name="Kohno S."/>
            <person name="de Koning A.J."/>
            <person name="Lance S.L."/>
            <person name="McCarthy F.M."/>
            <person name="McCormack J.E."/>
            <person name="Merchant M.E."/>
            <person name="Peterson D.G."/>
            <person name="Pollock D.D."/>
            <person name="Pourmand N."/>
            <person name="Raney B.J."/>
            <person name="Roessler K.A."/>
            <person name="Sanford J.R."/>
            <person name="Sawyer R.H."/>
            <person name="Schmidt C.J."/>
            <person name="Triplett E.W."/>
            <person name="Tuberville T.D."/>
            <person name="Venegas-Anaya M."/>
            <person name="Howard J.T."/>
            <person name="Jarvis E.D."/>
            <person name="Guillette L.J.Jr."/>
            <person name="Glenn T.C."/>
            <person name="Green R.E."/>
            <person name="Ray D.A."/>
        </authorList>
    </citation>
    <scope>NUCLEOTIDE SEQUENCE [LARGE SCALE GENOMIC DNA]</scope>
    <source>
        <strain evidence="8">KSC_2009_1</strain>
    </source>
</reference>
<evidence type="ECO:0000256" key="6">
    <source>
        <dbReference type="SAM" id="SignalP"/>
    </source>
</evidence>
<dbReference type="SMART" id="SM00636">
    <property type="entry name" value="Glyco_18"/>
    <property type="match status" value="1"/>
</dbReference>
<dbReference type="PROSITE" id="PS01095">
    <property type="entry name" value="GH18_1"/>
    <property type="match status" value="1"/>
</dbReference>
<keyword evidence="9" id="KW-1185">Reference proteome</keyword>
<keyword evidence="3" id="KW-1015">Disulfide bond</keyword>
<sequence length="383" mass="42057">MGKMMVWAGLVILLQLGSAYKLVCYFNNWSQFRPGAAKYTPEDVDPFLCTHLIYSFAGIKDHKITTTEWNDEILYSQFNALKNRNKNLVTLLAVGGGNFGSHKFTAVVSSAANRKTFIDSVIAFLRKHKFDGLDLDWEFPASGGSPPEDKHLFTILVQEMVAAFAKEGQQTGRPRLLLSSAVSGVKGIVDTAYETAALGRSLDFINVMTYDFHGSWSSVTGHNSPLYKGSSDKVPFYNGAYAMKYWEDNGVPAEKLLMGFPTYGRTFRLSTGNTGVGAPASGPGAPGAYTRSAGVLAYFEVCTFLKGATTKWIEAQKVPYAFKDREWVGYDNERSFEIKANFIKEQHYGGAMVWALGMDDFSGSFCGAGANPLLKKLKTVLGN</sequence>
<feature type="domain" description="GH18" evidence="7">
    <location>
        <begin position="20"/>
        <end position="383"/>
    </location>
</feature>
<evidence type="ECO:0000259" key="7">
    <source>
        <dbReference type="PROSITE" id="PS51910"/>
    </source>
</evidence>
<dbReference type="InterPro" id="IPR001223">
    <property type="entry name" value="Glyco_hydro18_cat"/>
</dbReference>
<comment type="caution">
    <text evidence="8">The sequence shown here is derived from an EMBL/GenBank/DDBJ whole genome shotgun (WGS) entry which is preliminary data.</text>
</comment>
<keyword evidence="1 6" id="KW-0732">Signal</keyword>
<dbReference type="GO" id="GO:0006032">
    <property type="term" value="P:chitin catabolic process"/>
    <property type="evidence" value="ECO:0007669"/>
    <property type="project" value="UniProtKB-ARBA"/>
</dbReference>
<dbReference type="EMBL" id="AKHW03003562">
    <property type="protein sequence ID" value="KYO34243.1"/>
    <property type="molecule type" value="Genomic_DNA"/>
</dbReference>
<dbReference type="InterPro" id="IPR001579">
    <property type="entry name" value="Glyco_hydro_18_chit_AS"/>
</dbReference>
<dbReference type="FunFam" id="3.20.20.80:FF:000007">
    <property type="entry name" value="Acidic mammalian chitinase"/>
    <property type="match status" value="1"/>
</dbReference>
<dbReference type="SUPFAM" id="SSF51445">
    <property type="entry name" value="(Trans)glycosidases"/>
    <property type="match status" value="1"/>
</dbReference>
<dbReference type="OrthoDB" id="76388at2759"/>
<evidence type="ECO:0000256" key="5">
    <source>
        <dbReference type="RuleBase" id="RU004453"/>
    </source>
</evidence>
<dbReference type="AlphaFoldDB" id="A0A151NBQ9"/>
<dbReference type="KEGG" id="amj:102563158"/>
<dbReference type="SUPFAM" id="SSF54556">
    <property type="entry name" value="Chitinase insertion domain"/>
    <property type="match status" value="1"/>
</dbReference>
<feature type="chain" id="PRO_5007585911" evidence="6">
    <location>
        <begin position="20"/>
        <end position="383"/>
    </location>
</feature>
<dbReference type="InterPro" id="IPR017853">
    <property type="entry name" value="GH"/>
</dbReference>
<dbReference type="PANTHER" id="PTHR11177:SF248">
    <property type="entry name" value="CHITOTRIOSIDASE-1"/>
    <property type="match status" value="1"/>
</dbReference>
<dbReference type="Gene3D" id="3.10.50.10">
    <property type="match status" value="1"/>
</dbReference>
<name>A0A151NBQ9_ALLMI</name>
<evidence type="ECO:0000256" key="4">
    <source>
        <dbReference type="ARBA" id="ARBA00023295"/>
    </source>
</evidence>
<dbReference type="eggNOG" id="KOG2806">
    <property type="taxonomic scope" value="Eukaryota"/>
</dbReference>